<dbReference type="GO" id="GO:0006629">
    <property type="term" value="P:lipid metabolic process"/>
    <property type="evidence" value="ECO:0007669"/>
    <property type="project" value="InterPro"/>
</dbReference>
<protein>
    <submittedName>
        <fullName evidence="2">Glycerophosphoryl diester phosphodiesterase</fullName>
    </submittedName>
</protein>
<gene>
    <name evidence="2" type="ORF">SAMN05192532_106179</name>
</gene>
<dbReference type="InterPro" id="IPR017946">
    <property type="entry name" value="PLC-like_Pdiesterase_TIM-brl"/>
</dbReference>
<feature type="domain" description="GP-PDE" evidence="1">
    <location>
        <begin position="5"/>
        <end position="239"/>
    </location>
</feature>
<dbReference type="STRING" id="930128.SAMN05192532_106179"/>
<organism evidence="2 3">
    <name type="scientific">Alteribacillus iranensis</name>
    <dbReference type="NCBI Taxonomy" id="930128"/>
    <lineage>
        <taxon>Bacteria</taxon>
        <taxon>Bacillati</taxon>
        <taxon>Bacillota</taxon>
        <taxon>Bacilli</taxon>
        <taxon>Bacillales</taxon>
        <taxon>Bacillaceae</taxon>
        <taxon>Alteribacillus</taxon>
    </lineage>
</organism>
<dbReference type="PROSITE" id="PS51704">
    <property type="entry name" value="GP_PDE"/>
    <property type="match status" value="1"/>
</dbReference>
<dbReference type="InterPro" id="IPR030395">
    <property type="entry name" value="GP_PDE_dom"/>
</dbReference>
<dbReference type="Gene3D" id="3.20.20.190">
    <property type="entry name" value="Phosphatidylinositol (PI) phosphodiesterase"/>
    <property type="match status" value="1"/>
</dbReference>
<evidence type="ECO:0000259" key="1">
    <source>
        <dbReference type="PROSITE" id="PS51704"/>
    </source>
</evidence>
<dbReference type="Proteomes" id="UP000199516">
    <property type="component" value="Unassembled WGS sequence"/>
</dbReference>
<dbReference type="EMBL" id="FONT01000006">
    <property type="protein sequence ID" value="SFE94967.1"/>
    <property type="molecule type" value="Genomic_DNA"/>
</dbReference>
<dbReference type="RefSeq" id="WP_091662956.1">
    <property type="nucleotide sequence ID" value="NZ_FONT01000006.1"/>
</dbReference>
<name>A0A1I2EQQ6_9BACI</name>
<dbReference type="AlphaFoldDB" id="A0A1I2EQQ6"/>
<dbReference type="CDD" id="cd08556">
    <property type="entry name" value="GDPD"/>
    <property type="match status" value="1"/>
</dbReference>
<evidence type="ECO:0000313" key="2">
    <source>
        <dbReference type="EMBL" id="SFE94967.1"/>
    </source>
</evidence>
<evidence type="ECO:0000313" key="3">
    <source>
        <dbReference type="Proteomes" id="UP000199516"/>
    </source>
</evidence>
<dbReference type="SUPFAM" id="SSF51695">
    <property type="entry name" value="PLC-like phosphodiesterases"/>
    <property type="match status" value="1"/>
</dbReference>
<sequence>MNNSIEVIAHRGSTTPTIRENTILAFRKAIEWKADMIETDVRRMKDGTLVCAHNPDWKGKRLSDMTYEEWKRLTLTEEGWQPARLKETFELCEGRIPLNLEIKEKDIESEVFQAIPESYPVQDLLFSSFEDQVIKKIKSINSNVKTSLIVGKSMLGKAKIKGKTYWRDYYPETRLRETDADAICPYYKLLDRNFVSRLRGNGYRMYVWTVNKEEKLREVKNYEIDGIFTDDVPLAFRIF</sequence>
<dbReference type="PANTHER" id="PTHR46211">
    <property type="entry name" value="GLYCEROPHOSPHORYL DIESTER PHOSPHODIESTERASE"/>
    <property type="match status" value="1"/>
</dbReference>
<dbReference type="PANTHER" id="PTHR46211:SF1">
    <property type="entry name" value="GLYCEROPHOSPHODIESTER PHOSPHODIESTERASE, CYTOPLASMIC"/>
    <property type="match status" value="1"/>
</dbReference>
<proteinExistence type="predicted"/>
<accession>A0A1I2EQQ6</accession>
<dbReference type="Pfam" id="PF03009">
    <property type="entry name" value="GDPD"/>
    <property type="match status" value="1"/>
</dbReference>
<dbReference type="OrthoDB" id="384721at2"/>
<reference evidence="2 3" key="1">
    <citation type="submission" date="2016-10" db="EMBL/GenBank/DDBJ databases">
        <authorList>
            <person name="de Groot N.N."/>
        </authorList>
    </citation>
    <scope>NUCLEOTIDE SEQUENCE [LARGE SCALE GENOMIC DNA]</scope>
    <source>
        <strain evidence="2 3">DSM 23995</strain>
    </source>
</reference>
<dbReference type="GO" id="GO:0008081">
    <property type="term" value="F:phosphoric diester hydrolase activity"/>
    <property type="evidence" value="ECO:0007669"/>
    <property type="project" value="InterPro"/>
</dbReference>
<keyword evidence="3" id="KW-1185">Reference proteome</keyword>